<dbReference type="Gene3D" id="3.30.70.100">
    <property type="match status" value="1"/>
</dbReference>
<dbReference type="InterPro" id="IPR036163">
    <property type="entry name" value="HMA_dom_sf"/>
</dbReference>
<name>A0ABR9KB44_9ACTN</name>
<dbReference type="CDD" id="cd00371">
    <property type="entry name" value="HMA"/>
    <property type="match status" value="1"/>
</dbReference>
<accession>A0ABR9KB44</accession>
<dbReference type="Proteomes" id="UP000661607">
    <property type="component" value="Unassembled WGS sequence"/>
</dbReference>
<sequence length="77" mass="7906">MITVAYSLVTYIVTGLSPDSCGHCFAGIKGELIQVPGVVGVDMNPREAKISILTDGPVDEELVRAAIDAAGCDVVGS</sequence>
<dbReference type="EMBL" id="JADBEF010000001">
    <property type="protein sequence ID" value="MBE1559031.1"/>
    <property type="molecule type" value="Genomic_DNA"/>
</dbReference>
<dbReference type="SUPFAM" id="SSF55008">
    <property type="entry name" value="HMA, heavy metal-associated domain"/>
    <property type="match status" value="1"/>
</dbReference>
<evidence type="ECO:0000313" key="3">
    <source>
        <dbReference type="Proteomes" id="UP000661607"/>
    </source>
</evidence>
<comment type="caution">
    <text evidence="2">The sequence shown here is derived from an EMBL/GenBank/DDBJ whole genome shotgun (WGS) entry which is preliminary data.</text>
</comment>
<keyword evidence="3" id="KW-1185">Reference proteome</keyword>
<protein>
    <submittedName>
        <fullName evidence="2">Copper chaperone CopZ</fullName>
    </submittedName>
</protein>
<reference evidence="2 3" key="1">
    <citation type="submission" date="2020-10" db="EMBL/GenBank/DDBJ databases">
        <title>Sequencing the genomes of 1000 actinobacteria strains.</title>
        <authorList>
            <person name="Klenk H.-P."/>
        </authorList>
    </citation>
    <scope>NUCLEOTIDE SEQUENCE [LARGE SCALE GENOMIC DNA]</scope>
    <source>
        <strain evidence="2 3">DSM 43748</strain>
    </source>
</reference>
<proteinExistence type="predicted"/>
<dbReference type="PROSITE" id="PS50846">
    <property type="entry name" value="HMA_2"/>
    <property type="match status" value="1"/>
</dbReference>
<evidence type="ECO:0000259" key="1">
    <source>
        <dbReference type="PROSITE" id="PS50846"/>
    </source>
</evidence>
<dbReference type="RefSeq" id="WP_192774366.1">
    <property type="nucleotide sequence ID" value="NZ_BAAASY010000017.1"/>
</dbReference>
<feature type="domain" description="HMA" evidence="1">
    <location>
        <begin position="7"/>
        <end position="75"/>
    </location>
</feature>
<evidence type="ECO:0000313" key="2">
    <source>
        <dbReference type="EMBL" id="MBE1559031.1"/>
    </source>
</evidence>
<organism evidence="2 3">
    <name type="scientific">Nonomuraea africana</name>
    <dbReference type="NCBI Taxonomy" id="46171"/>
    <lineage>
        <taxon>Bacteria</taxon>
        <taxon>Bacillati</taxon>
        <taxon>Actinomycetota</taxon>
        <taxon>Actinomycetes</taxon>
        <taxon>Streptosporangiales</taxon>
        <taxon>Streptosporangiaceae</taxon>
        <taxon>Nonomuraea</taxon>
    </lineage>
</organism>
<dbReference type="InterPro" id="IPR006121">
    <property type="entry name" value="HMA_dom"/>
</dbReference>
<gene>
    <name evidence="2" type="ORF">H4W81_001810</name>
</gene>